<dbReference type="SUPFAM" id="SSF52047">
    <property type="entry name" value="RNI-like"/>
    <property type="match status" value="1"/>
</dbReference>
<comment type="caution">
    <text evidence="1">The sequence shown here is derived from an EMBL/GenBank/DDBJ whole genome shotgun (WGS) entry which is preliminary data.</text>
</comment>
<organism evidence="1 2">
    <name type="scientific">Buddleja alternifolia</name>
    <dbReference type="NCBI Taxonomy" id="168488"/>
    <lineage>
        <taxon>Eukaryota</taxon>
        <taxon>Viridiplantae</taxon>
        <taxon>Streptophyta</taxon>
        <taxon>Embryophyta</taxon>
        <taxon>Tracheophyta</taxon>
        <taxon>Spermatophyta</taxon>
        <taxon>Magnoliopsida</taxon>
        <taxon>eudicotyledons</taxon>
        <taxon>Gunneridae</taxon>
        <taxon>Pentapetalae</taxon>
        <taxon>asterids</taxon>
        <taxon>lamiids</taxon>
        <taxon>Lamiales</taxon>
        <taxon>Scrophulariaceae</taxon>
        <taxon>Buddlejeae</taxon>
        <taxon>Buddleja</taxon>
    </lineage>
</organism>
<dbReference type="PANTHER" id="PTHR15140:SF33">
    <property type="entry name" value="LATE BLIGHT RESISTANCE PROTEIN HOMOLOG R1A-3 ISOFORM X1"/>
    <property type="match status" value="1"/>
</dbReference>
<dbReference type="EMBL" id="WHWC01000007">
    <property type="protein sequence ID" value="KAG8378869.1"/>
    <property type="molecule type" value="Genomic_DNA"/>
</dbReference>
<evidence type="ECO:0000313" key="2">
    <source>
        <dbReference type="Proteomes" id="UP000826271"/>
    </source>
</evidence>
<dbReference type="InterPro" id="IPR032675">
    <property type="entry name" value="LRR_dom_sf"/>
</dbReference>
<protein>
    <submittedName>
        <fullName evidence="1">Uncharacterized protein</fullName>
    </submittedName>
</protein>
<reference evidence="1" key="1">
    <citation type="submission" date="2019-10" db="EMBL/GenBank/DDBJ databases">
        <authorList>
            <person name="Zhang R."/>
            <person name="Pan Y."/>
            <person name="Wang J."/>
            <person name="Ma R."/>
            <person name="Yu S."/>
        </authorList>
    </citation>
    <scope>NUCLEOTIDE SEQUENCE</scope>
    <source>
        <strain evidence="1">LA-IB0</strain>
        <tissue evidence="1">Leaf</tissue>
    </source>
</reference>
<dbReference type="Gene3D" id="3.80.10.10">
    <property type="entry name" value="Ribonuclease Inhibitor"/>
    <property type="match status" value="1"/>
</dbReference>
<name>A0AAV6X7H4_9LAMI</name>
<dbReference type="PANTHER" id="PTHR15140">
    <property type="entry name" value="TUBULIN-SPECIFIC CHAPERONE E"/>
    <property type="match status" value="1"/>
</dbReference>
<dbReference type="Proteomes" id="UP000826271">
    <property type="component" value="Unassembled WGS sequence"/>
</dbReference>
<gene>
    <name evidence="1" type="ORF">BUALT_Bualt07G0029500</name>
</gene>
<sequence>MTIIGSLPNLEVLKLSSNAFVGSEWNPIEGEFLRLKFLLLSNIDLVKWRAEHIPFPSLETLELRRMYSLKEIPKSFGEIATLRLIHLVRTYGVRDSAKEILLEQESFGNDGLQVHVTDGKGRTYQL</sequence>
<proteinExistence type="predicted"/>
<dbReference type="AlphaFoldDB" id="A0AAV6X7H4"/>
<keyword evidence="2" id="KW-1185">Reference proteome</keyword>
<evidence type="ECO:0000313" key="1">
    <source>
        <dbReference type="EMBL" id="KAG8378869.1"/>
    </source>
</evidence>
<accession>A0AAV6X7H4</accession>